<keyword evidence="5" id="KW-1185">Reference proteome</keyword>
<dbReference type="SUPFAM" id="SSF51735">
    <property type="entry name" value="NAD(P)-binding Rossmann-fold domains"/>
    <property type="match status" value="1"/>
</dbReference>
<dbReference type="InterPro" id="IPR051737">
    <property type="entry name" value="L-xylulose/Carbonyl_redctase"/>
</dbReference>
<protein>
    <submittedName>
        <fullName evidence="4">Uncharacterized protein</fullName>
    </submittedName>
</protein>
<evidence type="ECO:0000256" key="3">
    <source>
        <dbReference type="SAM" id="MobiDB-lite"/>
    </source>
</evidence>
<dbReference type="InterPro" id="IPR002347">
    <property type="entry name" value="SDR_fam"/>
</dbReference>
<dbReference type="GO" id="GO:0004090">
    <property type="term" value="F:carbonyl reductase (NADPH) activity"/>
    <property type="evidence" value="ECO:0007669"/>
    <property type="project" value="TreeGrafter"/>
</dbReference>
<dbReference type="PRINTS" id="PR00081">
    <property type="entry name" value="GDHRDH"/>
</dbReference>
<dbReference type="AlphaFoldDB" id="A0AAV4S3E6"/>
<keyword evidence="2" id="KW-0521">NADP</keyword>
<dbReference type="PANTHER" id="PTHR44252:SF3">
    <property type="entry name" value="D-ERYTHRULOSE REDUCTASE-RELATED"/>
    <property type="match status" value="1"/>
</dbReference>
<dbReference type="Gene3D" id="3.40.50.720">
    <property type="entry name" value="NAD(P)-binding Rossmann-like Domain"/>
    <property type="match status" value="1"/>
</dbReference>
<proteinExistence type="inferred from homology"/>
<sequence length="143" mass="15317">MEILFHGKRALVTGAGKGIGRAMALKLAECGAEVVAVSRTQSDLDALKKERKCRITVNGFTTTFKKSDAADPTPKLDVGNWEVTKNALKGVGPIDLLVSNAGIMDTKLQDLRSRTSTDIAEDDMKARGKEVPSSMCRAPLDSP</sequence>
<dbReference type="GO" id="GO:0050038">
    <property type="term" value="F:L-xylulose reductase (NADPH) activity"/>
    <property type="evidence" value="ECO:0007669"/>
    <property type="project" value="TreeGrafter"/>
</dbReference>
<name>A0AAV4S3E6_9ARAC</name>
<dbReference type="Proteomes" id="UP001054837">
    <property type="component" value="Unassembled WGS sequence"/>
</dbReference>
<evidence type="ECO:0000256" key="2">
    <source>
        <dbReference type="ARBA" id="ARBA00022857"/>
    </source>
</evidence>
<dbReference type="PANTHER" id="PTHR44252">
    <property type="entry name" value="D-ERYTHRULOSE REDUCTASE"/>
    <property type="match status" value="1"/>
</dbReference>
<feature type="region of interest" description="Disordered" evidence="3">
    <location>
        <begin position="117"/>
        <end position="143"/>
    </location>
</feature>
<dbReference type="GO" id="GO:0006006">
    <property type="term" value="P:glucose metabolic process"/>
    <property type="evidence" value="ECO:0007669"/>
    <property type="project" value="TreeGrafter"/>
</dbReference>
<accession>A0AAV4S3E6</accession>
<evidence type="ECO:0000313" key="4">
    <source>
        <dbReference type="EMBL" id="GIY27101.1"/>
    </source>
</evidence>
<gene>
    <name evidence="4" type="primary">DCXR</name>
    <name evidence="4" type="ORF">CDAR_308481</name>
</gene>
<dbReference type="Pfam" id="PF00106">
    <property type="entry name" value="adh_short"/>
    <property type="match status" value="1"/>
</dbReference>
<evidence type="ECO:0000313" key="5">
    <source>
        <dbReference type="Proteomes" id="UP001054837"/>
    </source>
</evidence>
<reference evidence="4 5" key="1">
    <citation type="submission" date="2021-06" db="EMBL/GenBank/DDBJ databases">
        <title>Caerostris darwini draft genome.</title>
        <authorList>
            <person name="Kono N."/>
            <person name="Arakawa K."/>
        </authorList>
    </citation>
    <scope>NUCLEOTIDE SEQUENCE [LARGE SCALE GENOMIC DNA]</scope>
</reference>
<dbReference type="EMBL" id="BPLQ01007019">
    <property type="protein sequence ID" value="GIY27101.1"/>
    <property type="molecule type" value="Genomic_DNA"/>
</dbReference>
<dbReference type="InterPro" id="IPR036291">
    <property type="entry name" value="NAD(P)-bd_dom_sf"/>
</dbReference>
<evidence type="ECO:0000256" key="1">
    <source>
        <dbReference type="ARBA" id="ARBA00006484"/>
    </source>
</evidence>
<comment type="similarity">
    <text evidence="1">Belongs to the short-chain dehydrogenases/reductases (SDR) family.</text>
</comment>
<organism evidence="4 5">
    <name type="scientific">Caerostris darwini</name>
    <dbReference type="NCBI Taxonomy" id="1538125"/>
    <lineage>
        <taxon>Eukaryota</taxon>
        <taxon>Metazoa</taxon>
        <taxon>Ecdysozoa</taxon>
        <taxon>Arthropoda</taxon>
        <taxon>Chelicerata</taxon>
        <taxon>Arachnida</taxon>
        <taxon>Araneae</taxon>
        <taxon>Araneomorphae</taxon>
        <taxon>Entelegynae</taxon>
        <taxon>Araneoidea</taxon>
        <taxon>Araneidae</taxon>
        <taxon>Caerostris</taxon>
    </lineage>
</organism>
<dbReference type="GO" id="GO:0005997">
    <property type="term" value="P:xylulose metabolic process"/>
    <property type="evidence" value="ECO:0007669"/>
    <property type="project" value="TreeGrafter"/>
</dbReference>
<comment type="caution">
    <text evidence="4">The sequence shown here is derived from an EMBL/GenBank/DDBJ whole genome shotgun (WGS) entry which is preliminary data.</text>
</comment>